<evidence type="ECO:0000313" key="1">
    <source>
        <dbReference type="EMBL" id="JAH85269.1"/>
    </source>
</evidence>
<sequence length="34" mass="3776">MSGFHCLPKMLFKGNPIALEPNSNLLEKEISSTE</sequence>
<protein>
    <submittedName>
        <fullName evidence="1">Uncharacterized protein</fullName>
    </submittedName>
</protein>
<organism evidence="1">
    <name type="scientific">Anguilla anguilla</name>
    <name type="common">European freshwater eel</name>
    <name type="synonym">Muraena anguilla</name>
    <dbReference type="NCBI Taxonomy" id="7936"/>
    <lineage>
        <taxon>Eukaryota</taxon>
        <taxon>Metazoa</taxon>
        <taxon>Chordata</taxon>
        <taxon>Craniata</taxon>
        <taxon>Vertebrata</taxon>
        <taxon>Euteleostomi</taxon>
        <taxon>Actinopterygii</taxon>
        <taxon>Neopterygii</taxon>
        <taxon>Teleostei</taxon>
        <taxon>Anguilliformes</taxon>
        <taxon>Anguillidae</taxon>
        <taxon>Anguilla</taxon>
    </lineage>
</organism>
<reference evidence="1" key="1">
    <citation type="submission" date="2014-11" db="EMBL/GenBank/DDBJ databases">
        <authorList>
            <person name="Amaro Gonzalez C."/>
        </authorList>
    </citation>
    <scope>NUCLEOTIDE SEQUENCE</scope>
</reference>
<dbReference type="EMBL" id="GBXM01023308">
    <property type="protein sequence ID" value="JAH85269.1"/>
    <property type="molecule type" value="Transcribed_RNA"/>
</dbReference>
<reference evidence="1" key="2">
    <citation type="journal article" date="2015" name="Fish Shellfish Immunol.">
        <title>Early steps in the European eel (Anguilla anguilla)-Vibrio vulnificus interaction in the gills: Role of the RtxA13 toxin.</title>
        <authorList>
            <person name="Callol A."/>
            <person name="Pajuelo D."/>
            <person name="Ebbesson L."/>
            <person name="Teles M."/>
            <person name="MacKenzie S."/>
            <person name="Amaro C."/>
        </authorList>
    </citation>
    <scope>NUCLEOTIDE SEQUENCE</scope>
</reference>
<proteinExistence type="predicted"/>
<dbReference type="AlphaFoldDB" id="A0A0E9W4I5"/>
<accession>A0A0E9W4I5</accession>
<name>A0A0E9W4I5_ANGAN</name>